<name>A0A1X7NUI2_9HYPH</name>
<evidence type="ECO:0000313" key="3">
    <source>
        <dbReference type="EMBL" id="SMH41753.1"/>
    </source>
</evidence>
<keyword evidence="2" id="KW-0732">Signal</keyword>
<protein>
    <recommendedName>
        <fullName evidence="5">Peptidase propeptide and YPEB domain-containing protein</fullName>
    </recommendedName>
</protein>
<evidence type="ECO:0000256" key="1">
    <source>
        <dbReference type="SAM" id="MobiDB-lite"/>
    </source>
</evidence>
<evidence type="ECO:0008006" key="5">
    <source>
        <dbReference type="Google" id="ProtNLM"/>
    </source>
</evidence>
<reference evidence="3 4" key="1">
    <citation type="submission" date="2017-04" db="EMBL/GenBank/DDBJ databases">
        <authorList>
            <person name="Afonso C.L."/>
            <person name="Miller P.J."/>
            <person name="Scott M.A."/>
            <person name="Spackman E."/>
            <person name="Goraichik I."/>
            <person name="Dimitrov K.M."/>
            <person name="Suarez D.L."/>
            <person name="Swayne D.E."/>
        </authorList>
    </citation>
    <scope>NUCLEOTIDE SEQUENCE [LARGE SCALE GENOMIC DNA]</scope>
    <source>
        <strain evidence="3 4">B5P</strain>
    </source>
</reference>
<gene>
    <name evidence="3" type="ORF">SAMN02982922_2622</name>
</gene>
<feature type="signal peptide" evidence="2">
    <location>
        <begin position="1"/>
        <end position="24"/>
    </location>
</feature>
<keyword evidence="4" id="KW-1185">Reference proteome</keyword>
<feature type="chain" id="PRO_5013276479" description="Peptidase propeptide and YPEB domain-containing protein" evidence="2">
    <location>
        <begin position="25"/>
        <end position="158"/>
    </location>
</feature>
<accession>A0A1X7NUI2</accession>
<feature type="region of interest" description="Disordered" evidence="1">
    <location>
        <begin position="24"/>
        <end position="87"/>
    </location>
</feature>
<dbReference type="EMBL" id="FXBL01000004">
    <property type="protein sequence ID" value="SMH41753.1"/>
    <property type="molecule type" value="Genomic_DNA"/>
</dbReference>
<organism evidence="3 4">
    <name type="scientific">Mesorhizobium australicum</name>
    <dbReference type="NCBI Taxonomy" id="536018"/>
    <lineage>
        <taxon>Bacteria</taxon>
        <taxon>Pseudomonadati</taxon>
        <taxon>Pseudomonadota</taxon>
        <taxon>Alphaproteobacteria</taxon>
        <taxon>Hyphomicrobiales</taxon>
        <taxon>Phyllobacteriaceae</taxon>
        <taxon>Mesorhizobium</taxon>
    </lineage>
</organism>
<evidence type="ECO:0000256" key="2">
    <source>
        <dbReference type="SAM" id="SignalP"/>
    </source>
</evidence>
<proteinExistence type="predicted"/>
<evidence type="ECO:0000313" key="4">
    <source>
        <dbReference type="Proteomes" id="UP000193083"/>
    </source>
</evidence>
<dbReference type="AlphaFoldDB" id="A0A1X7NUI2"/>
<sequence>MLRSIALSAVMAATLVAGAVPAMAQGAAGSTCSSDDPSCGAPRAGGRPEFSGRPREVPGDPGYYRPDPRPPRPPRPPHHPRPPYYPPPYYNPAPPPYYYADRIGCREARSIVRSEGFRNVKAIDCEGRQYQFRATYRGRPVIVIVSSRSGNILDVRYR</sequence>
<dbReference type="Proteomes" id="UP000193083">
    <property type="component" value="Unassembled WGS sequence"/>
</dbReference>